<evidence type="ECO:0000256" key="1">
    <source>
        <dbReference type="ARBA" id="ARBA00004196"/>
    </source>
</evidence>
<dbReference type="InterPro" id="IPR039424">
    <property type="entry name" value="SBP_5"/>
</dbReference>
<dbReference type="Gene3D" id="3.40.190.10">
    <property type="entry name" value="Periplasmic binding protein-like II"/>
    <property type="match status" value="1"/>
</dbReference>
<dbReference type="EMBL" id="DSUH01000038">
    <property type="protein sequence ID" value="HGU31544.1"/>
    <property type="molecule type" value="Genomic_DNA"/>
</dbReference>
<dbReference type="SUPFAM" id="SSF53850">
    <property type="entry name" value="Periplasmic binding protein-like II"/>
    <property type="match status" value="1"/>
</dbReference>
<name>A0A7C4MN79_9BACT</name>
<dbReference type="PIRSF" id="PIRSF002741">
    <property type="entry name" value="MppA"/>
    <property type="match status" value="1"/>
</dbReference>
<keyword evidence="3" id="KW-0813">Transport</keyword>
<comment type="subcellular location">
    <subcellularLocation>
        <location evidence="1">Cell envelope</location>
    </subcellularLocation>
</comment>
<dbReference type="PANTHER" id="PTHR30290">
    <property type="entry name" value="PERIPLASMIC BINDING COMPONENT OF ABC TRANSPORTER"/>
    <property type="match status" value="1"/>
</dbReference>
<evidence type="ECO:0000256" key="4">
    <source>
        <dbReference type="ARBA" id="ARBA00022729"/>
    </source>
</evidence>
<dbReference type="Pfam" id="PF00496">
    <property type="entry name" value="SBP_bac_5"/>
    <property type="match status" value="1"/>
</dbReference>
<accession>A0A7C4MN79</accession>
<evidence type="ECO:0000256" key="2">
    <source>
        <dbReference type="ARBA" id="ARBA00005695"/>
    </source>
</evidence>
<sequence length="527" mass="59711">MPNFRIQRFVLSGIIGMLYILPQASAFSIDKLVVGTTMVVRGVDLEDYYFGTIKHLVSHKGLVRITETGSIEPDLAEHIQSQDAKIWTFRLKPDYRWHDGKPVTASDAAFSIDYLIRKVPVYKSHFSMIETTKTIDERTLCIHLKEAYPRFLVNLLVLRLLPKHVFAEVDDPGKFSDRRAAIGCGPYAFQNLDSAAGILEFRAFPGYPRGEPNVKHIVFRMFQNPDTLYLALRKGEIDLPYFYAAGTSPAHLPPLLRQSNLNLLSIPNTGVPNALFLNTQKPPLDSQPFRKALSKAIRYEEIARLMGGGYGTVANAGFVPPGNPEFTDTAPLTYDPQQAMDLLQSLGYIDRDGDGIREKDGKPLELELVLRLDTSGNARLAELLKEYFRNVGMLLRLRPADMALFRTISDQERSHQLLLTRTTPWGMMMWAGCGSGYLDARNIGWSLCSAKQFVDIVDRMYAAQDDTAYRKAASEFQHHIAADLPVVALYWENMIQPVPKRYTGWKINPMYGVLWEETWFNLQHTKD</sequence>
<feature type="domain" description="Solute-binding protein family 5" evidence="5">
    <location>
        <begin position="71"/>
        <end position="425"/>
    </location>
</feature>
<evidence type="ECO:0000259" key="5">
    <source>
        <dbReference type="Pfam" id="PF00496"/>
    </source>
</evidence>
<proteinExistence type="inferred from homology"/>
<dbReference type="PANTHER" id="PTHR30290:SF10">
    <property type="entry name" value="PERIPLASMIC OLIGOPEPTIDE-BINDING PROTEIN-RELATED"/>
    <property type="match status" value="1"/>
</dbReference>
<evidence type="ECO:0000313" key="6">
    <source>
        <dbReference type="EMBL" id="HGU31544.1"/>
    </source>
</evidence>
<comment type="similarity">
    <text evidence="2">Belongs to the bacterial solute-binding protein 5 family.</text>
</comment>
<comment type="caution">
    <text evidence="6">The sequence shown here is derived from an EMBL/GenBank/DDBJ whole genome shotgun (WGS) entry which is preliminary data.</text>
</comment>
<dbReference type="GO" id="GO:0030288">
    <property type="term" value="C:outer membrane-bounded periplasmic space"/>
    <property type="evidence" value="ECO:0007669"/>
    <property type="project" value="UniProtKB-ARBA"/>
</dbReference>
<keyword evidence="4" id="KW-0732">Signal</keyword>
<dbReference type="GO" id="GO:1904680">
    <property type="term" value="F:peptide transmembrane transporter activity"/>
    <property type="evidence" value="ECO:0007669"/>
    <property type="project" value="TreeGrafter"/>
</dbReference>
<reference evidence="6" key="1">
    <citation type="journal article" date="2020" name="mSystems">
        <title>Genome- and Community-Level Interaction Insights into Carbon Utilization and Element Cycling Functions of Hydrothermarchaeota in Hydrothermal Sediment.</title>
        <authorList>
            <person name="Zhou Z."/>
            <person name="Liu Y."/>
            <person name="Xu W."/>
            <person name="Pan J."/>
            <person name="Luo Z.H."/>
            <person name="Li M."/>
        </authorList>
    </citation>
    <scope>NUCLEOTIDE SEQUENCE [LARGE SCALE GENOMIC DNA]</scope>
    <source>
        <strain evidence="6">SpSt-477</strain>
    </source>
</reference>
<dbReference type="Gene3D" id="3.10.105.10">
    <property type="entry name" value="Dipeptide-binding Protein, Domain 3"/>
    <property type="match status" value="1"/>
</dbReference>
<dbReference type="InterPro" id="IPR030678">
    <property type="entry name" value="Peptide/Ni-bd"/>
</dbReference>
<dbReference type="GO" id="GO:0043190">
    <property type="term" value="C:ATP-binding cassette (ABC) transporter complex"/>
    <property type="evidence" value="ECO:0007669"/>
    <property type="project" value="InterPro"/>
</dbReference>
<dbReference type="InterPro" id="IPR000914">
    <property type="entry name" value="SBP_5_dom"/>
</dbReference>
<protein>
    <submittedName>
        <fullName evidence="6">ABC transporter substrate-binding protein</fullName>
    </submittedName>
</protein>
<gene>
    <name evidence="6" type="ORF">ENS29_01650</name>
</gene>
<dbReference type="CDD" id="cd00995">
    <property type="entry name" value="PBP2_NikA_DppA_OppA_like"/>
    <property type="match status" value="1"/>
</dbReference>
<organism evidence="6">
    <name type="scientific">Desulfatirhabdium butyrativorans</name>
    <dbReference type="NCBI Taxonomy" id="340467"/>
    <lineage>
        <taxon>Bacteria</taxon>
        <taxon>Pseudomonadati</taxon>
        <taxon>Thermodesulfobacteriota</taxon>
        <taxon>Desulfobacteria</taxon>
        <taxon>Desulfobacterales</taxon>
        <taxon>Desulfatirhabdiaceae</taxon>
        <taxon>Desulfatirhabdium</taxon>
    </lineage>
</organism>
<dbReference type="AlphaFoldDB" id="A0A7C4MN79"/>
<evidence type="ECO:0000256" key="3">
    <source>
        <dbReference type="ARBA" id="ARBA00022448"/>
    </source>
</evidence>
<dbReference type="GO" id="GO:0015833">
    <property type="term" value="P:peptide transport"/>
    <property type="evidence" value="ECO:0007669"/>
    <property type="project" value="TreeGrafter"/>
</dbReference>